<dbReference type="RefSeq" id="WP_247994056.1">
    <property type="nucleotide sequence ID" value="NZ_CP096019.1"/>
</dbReference>
<dbReference type="GeneID" id="71926948"/>
<dbReference type="AlphaFoldDB" id="A0A8U0A3L6"/>
<evidence type="ECO:0000313" key="3">
    <source>
        <dbReference type="Proteomes" id="UP000831768"/>
    </source>
</evidence>
<proteinExistence type="predicted"/>
<dbReference type="InterPro" id="IPR036388">
    <property type="entry name" value="WH-like_DNA-bd_sf"/>
</dbReference>
<reference evidence="2" key="1">
    <citation type="submission" date="2022-04" db="EMBL/GenBank/DDBJ databases">
        <title>Halocatena sp. nov., isolated from a salt lake.</title>
        <authorList>
            <person name="Cui H.-L."/>
        </authorList>
    </citation>
    <scope>NUCLEOTIDE SEQUENCE</scope>
    <source>
        <strain evidence="2">AD-1</strain>
    </source>
</reference>
<dbReference type="InterPro" id="IPR036390">
    <property type="entry name" value="WH_DNA-bd_sf"/>
</dbReference>
<gene>
    <name evidence="2" type="ORF">MW046_02835</name>
</gene>
<keyword evidence="3" id="KW-1185">Reference proteome</keyword>
<name>A0A8U0A3L6_9EURY</name>
<dbReference type="InterPro" id="IPR011991">
    <property type="entry name" value="ArsR-like_HTH"/>
</dbReference>
<dbReference type="PANTHER" id="PTHR30154">
    <property type="entry name" value="LEUCINE-RESPONSIVE REGULATORY PROTEIN"/>
    <property type="match status" value="1"/>
</dbReference>
<dbReference type="GO" id="GO:0005829">
    <property type="term" value="C:cytosol"/>
    <property type="evidence" value="ECO:0007669"/>
    <property type="project" value="TreeGrafter"/>
</dbReference>
<dbReference type="Proteomes" id="UP000831768">
    <property type="component" value="Chromosome"/>
</dbReference>
<dbReference type="SUPFAM" id="SSF46785">
    <property type="entry name" value="Winged helix' DNA-binding domain"/>
    <property type="match status" value="1"/>
</dbReference>
<dbReference type="SMART" id="SM00344">
    <property type="entry name" value="HTH_ASNC"/>
    <property type="match status" value="1"/>
</dbReference>
<dbReference type="InterPro" id="IPR019887">
    <property type="entry name" value="Tscrpt_reg_AsnC/Lrp_C"/>
</dbReference>
<dbReference type="SUPFAM" id="SSF54909">
    <property type="entry name" value="Dimeric alpha+beta barrel"/>
    <property type="match status" value="1"/>
</dbReference>
<evidence type="ECO:0000259" key="1">
    <source>
        <dbReference type="Pfam" id="PF01037"/>
    </source>
</evidence>
<dbReference type="KEGG" id="haad:MW046_02835"/>
<sequence>MDQPDTDMDVDEKDIDILKTIADTETRSPDRISEVTGIPLSTVNYRLKQLREAEVIRNDHYDIDLEALGFEITFVIQIIAGYEEDTYEPLGEKLADIDGITHVYFTAGDTDFFVIAQLSDPEMVEDLITTLERLDGVERTISTYTISTLLDGHEPLQQISRETMRDRLLD</sequence>
<organism evidence="2 3">
    <name type="scientific">Halocatena salina</name>
    <dbReference type="NCBI Taxonomy" id="2934340"/>
    <lineage>
        <taxon>Archaea</taxon>
        <taxon>Methanobacteriati</taxon>
        <taxon>Methanobacteriota</taxon>
        <taxon>Stenosarchaea group</taxon>
        <taxon>Halobacteria</taxon>
        <taxon>Halobacteriales</taxon>
        <taxon>Natronomonadaceae</taxon>
        <taxon>Halocatena</taxon>
    </lineage>
</organism>
<dbReference type="GO" id="GO:0043200">
    <property type="term" value="P:response to amino acid"/>
    <property type="evidence" value="ECO:0007669"/>
    <property type="project" value="TreeGrafter"/>
</dbReference>
<dbReference type="PANTHER" id="PTHR30154:SF34">
    <property type="entry name" value="TRANSCRIPTIONAL REGULATOR AZLB"/>
    <property type="match status" value="1"/>
</dbReference>
<accession>A0A8U0A3L6</accession>
<dbReference type="InterPro" id="IPR019888">
    <property type="entry name" value="Tscrpt_reg_AsnC-like"/>
</dbReference>
<dbReference type="Gene3D" id="1.10.10.10">
    <property type="entry name" value="Winged helix-like DNA-binding domain superfamily/Winged helix DNA-binding domain"/>
    <property type="match status" value="1"/>
</dbReference>
<evidence type="ECO:0000313" key="2">
    <source>
        <dbReference type="EMBL" id="UPM43389.1"/>
    </source>
</evidence>
<feature type="domain" description="Transcription regulator AsnC/Lrp ligand binding" evidence="1">
    <location>
        <begin position="86"/>
        <end position="147"/>
    </location>
</feature>
<dbReference type="InterPro" id="IPR011008">
    <property type="entry name" value="Dimeric_a/b-barrel"/>
</dbReference>
<dbReference type="Gene3D" id="3.30.70.920">
    <property type="match status" value="1"/>
</dbReference>
<protein>
    <submittedName>
        <fullName evidence="2">Lrp/AsnC family transcriptional regulator</fullName>
    </submittedName>
</protein>
<dbReference type="CDD" id="cd00090">
    <property type="entry name" value="HTH_ARSR"/>
    <property type="match status" value="1"/>
</dbReference>
<dbReference type="Pfam" id="PF13412">
    <property type="entry name" value="HTH_24"/>
    <property type="match status" value="1"/>
</dbReference>
<dbReference type="Pfam" id="PF01037">
    <property type="entry name" value="AsnC_trans_reg"/>
    <property type="match status" value="1"/>
</dbReference>
<dbReference type="EMBL" id="CP096019">
    <property type="protein sequence ID" value="UPM43389.1"/>
    <property type="molecule type" value="Genomic_DNA"/>
</dbReference>
<dbReference type="GO" id="GO:0043565">
    <property type="term" value="F:sequence-specific DNA binding"/>
    <property type="evidence" value="ECO:0007669"/>
    <property type="project" value="TreeGrafter"/>
</dbReference>